<gene>
    <name evidence="2" type="ORF">MNBD_GAMMA02-1151</name>
</gene>
<dbReference type="SUPFAM" id="SSF50156">
    <property type="entry name" value="PDZ domain-like"/>
    <property type="match status" value="1"/>
</dbReference>
<dbReference type="InterPro" id="IPR041489">
    <property type="entry name" value="PDZ_6"/>
</dbReference>
<reference evidence="2" key="1">
    <citation type="submission" date="2018-06" db="EMBL/GenBank/DDBJ databases">
        <authorList>
            <person name="Zhirakovskaya E."/>
        </authorList>
    </citation>
    <scope>NUCLEOTIDE SEQUENCE</scope>
</reference>
<dbReference type="InterPro" id="IPR007963">
    <property type="entry name" value="Peptidase_M61_catalytic"/>
</dbReference>
<sequence>MFRTFIFCLLAIPTTSFAQDQQDQQHQAPISYQLTVTDAKHHLANVSITFPDVGTKVLMVKLPVWRSGRYEVLNLSKNINQFSAQDSSGQALSWNKTDKNSWKLFLKQPGDVTINYQVYANTLKYRVAHIDETHAFLDASGVFMFAPAMREQALSVSLDVPETWQSRSGMEKTAAHTFLAQNYDQLVDSPIESGIHEFLSFVIEGITYELVIWGQGNHDINDLKDQITLMHHEVKTVWKTFPYDRYVFMYHAGDGLRGATEHVNSTIIQQARFNFKPRKTYLKVLATTAHELVHTWNVKAYRPAGIAPYDYSQENYSDLFWMAEGITSYYDDLLLLRAGIYQPKDYFEIMAKNIHDHLSKPGRQVESLAQTSFDTWLKDDAQHKHNASTNIYLEGQLVAFRMDQEIRRLTNSKFSMDELQLRLYQQHSNIDRGYHKSDVLKLLQDITGSDMSTFWAQHVEGTQAIDFDQLLNFFGLQRTEKEADDENAAVDAWIGAAFNLDGGSVLIKTVDSDSPAWLAGLNAGDQLLAIDGIQVTTNNIEKRIKQLSLVTQHAVAYFSAGRLSETQLSAVTEPNPEFKIEPVEKPSKTQKARFKAWAGLDLMPD</sequence>
<name>A0A3B0WHW4_9ZZZZ</name>
<dbReference type="Pfam" id="PF17899">
    <property type="entry name" value="Peptidase_M61_N"/>
    <property type="match status" value="1"/>
</dbReference>
<dbReference type="SUPFAM" id="SSF55486">
    <property type="entry name" value="Metalloproteases ('zincins'), catalytic domain"/>
    <property type="match status" value="1"/>
</dbReference>
<dbReference type="InterPro" id="IPR040756">
    <property type="entry name" value="Peptidase_M61_N"/>
</dbReference>
<dbReference type="Gene3D" id="1.10.390.10">
    <property type="entry name" value="Neutral Protease Domain 2"/>
    <property type="match status" value="1"/>
</dbReference>
<dbReference type="GO" id="GO:0004177">
    <property type="term" value="F:aminopeptidase activity"/>
    <property type="evidence" value="ECO:0007669"/>
    <property type="project" value="UniProtKB-KW"/>
</dbReference>
<dbReference type="Pfam" id="PF05299">
    <property type="entry name" value="Peptidase_M61"/>
    <property type="match status" value="1"/>
</dbReference>
<protein>
    <submittedName>
        <fullName evidence="2">Aminopeptidase N family protein, contains PDZ domain</fullName>
    </submittedName>
</protein>
<dbReference type="EMBL" id="UOFA01000074">
    <property type="protein sequence ID" value="VAW44086.1"/>
    <property type="molecule type" value="Genomic_DNA"/>
</dbReference>
<dbReference type="PROSITE" id="PS50106">
    <property type="entry name" value="PDZ"/>
    <property type="match status" value="1"/>
</dbReference>
<dbReference type="InterPro" id="IPR024191">
    <property type="entry name" value="Peptidase_M61"/>
</dbReference>
<dbReference type="AlphaFoldDB" id="A0A3B0WHW4"/>
<evidence type="ECO:0000259" key="1">
    <source>
        <dbReference type="PROSITE" id="PS50106"/>
    </source>
</evidence>
<dbReference type="InterPro" id="IPR036034">
    <property type="entry name" value="PDZ_sf"/>
</dbReference>
<keyword evidence="2" id="KW-0378">Hydrolase</keyword>
<accession>A0A3B0WHW4</accession>
<dbReference type="PIRSF" id="PIRSF016493">
    <property type="entry name" value="Glycyl_aminpptds"/>
    <property type="match status" value="1"/>
</dbReference>
<keyword evidence="2" id="KW-0031">Aminopeptidase</keyword>
<dbReference type="Gene3D" id="2.60.40.3650">
    <property type="match status" value="1"/>
</dbReference>
<organism evidence="2">
    <name type="scientific">hydrothermal vent metagenome</name>
    <dbReference type="NCBI Taxonomy" id="652676"/>
    <lineage>
        <taxon>unclassified sequences</taxon>
        <taxon>metagenomes</taxon>
        <taxon>ecological metagenomes</taxon>
    </lineage>
</organism>
<dbReference type="InterPro" id="IPR027268">
    <property type="entry name" value="Peptidase_M4/M1_CTD_sf"/>
</dbReference>
<dbReference type="InterPro" id="IPR001478">
    <property type="entry name" value="PDZ"/>
</dbReference>
<dbReference type="Pfam" id="PF17820">
    <property type="entry name" value="PDZ_6"/>
    <property type="match status" value="1"/>
</dbReference>
<dbReference type="SMART" id="SM00228">
    <property type="entry name" value="PDZ"/>
    <property type="match status" value="1"/>
</dbReference>
<evidence type="ECO:0000313" key="2">
    <source>
        <dbReference type="EMBL" id="VAW44086.1"/>
    </source>
</evidence>
<proteinExistence type="predicted"/>
<keyword evidence="2" id="KW-0645">Protease</keyword>
<feature type="domain" description="PDZ" evidence="1">
    <location>
        <begin position="473"/>
        <end position="546"/>
    </location>
</feature>
<dbReference type="Gene3D" id="2.30.42.10">
    <property type="match status" value="1"/>
</dbReference>